<dbReference type="RefSeq" id="WP_007203288.1">
    <property type="nucleotide sequence ID" value="NZ_AKKV01000036.1"/>
</dbReference>
<evidence type="ECO:0000313" key="2">
    <source>
        <dbReference type="Proteomes" id="UP000004080"/>
    </source>
</evidence>
<gene>
    <name evidence="1" type="ORF">A374_16078</name>
</gene>
<reference evidence="1 2" key="1">
    <citation type="journal article" date="2012" name="J. Bacteriol.">
        <title>Genome of Bacillus macauensis ZFHKF-1, a Long-Chain-Forming Bacterium.</title>
        <authorList>
            <person name="Cai L."/>
            <person name="Zhang T."/>
        </authorList>
    </citation>
    <scope>NUCLEOTIDE SEQUENCE [LARGE SCALE GENOMIC DNA]</scope>
    <source>
        <strain evidence="1 2">ZFHKF-1</strain>
    </source>
</reference>
<dbReference type="eggNOG" id="ENOG5033GS2">
    <property type="taxonomic scope" value="Bacteria"/>
</dbReference>
<keyword evidence="2" id="KW-1185">Reference proteome</keyword>
<sequence>MNRTKAILCALTVTALVGCANEEASSKKKDTHRHEKTAIVKEKEPEVKASLLEEPPATVKSPAEAILHQYSVIYTNGHKKKVQKKDLISEATFGNKGIVTLHSLEFKDSYKIAYYDLMQPSKRWALHSTFTNRIGPEESLNPQKHGLKLPMTRVNISHMKINKAMHMWNIADQQFTVSILTFTNSKQASSPAKTVVLPQKKSKAYLSIDAFTHPVLYYFDGSKTVLLSGNLNEQQIITVADSLPTIATHTFPLPH</sequence>
<proteinExistence type="predicted"/>
<name>I8UBK5_9BACL</name>
<dbReference type="EMBL" id="AKKV01000036">
    <property type="protein sequence ID" value="EIT84320.1"/>
    <property type="molecule type" value="Genomic_DNA"/>
</dbReference>
<evidence type="ECO:0008006" key="3">
    <source>
        <dbReference type="Google" id="ProtNLM"/>
    </source>
</evidence>
<dbReference type="PROSITE" id="PS51257">
    <property type="entry name" value="PROKAR_LIPOPROTEIN"/>
    <property type="match status" value="1"/>
</dbReference>
<dbReference type="OrthoDB" id="2352259at2"/>
<protein>
    <recommendedName>
        <fullName evidence="3">Lipoprotein</fullName>
    </recommendedName>
</protein>
<dbReference type="STRING" id="1196324.A374_16078"/>
<evidence type="ECO:0000313" key="1">
    <source>
        <dbReference type="EMBL" id="EIT84320.1"/>
    </source>
</evidence>
<accession>I8UBK5</accession>
<comment type="caution">
    <text evidence="1">The sequence shown here is derived from an EMBL/GenBank/DDBJ whole genome shotgun (WGS) entry which is preliminary data.</text>
</comment>
<dbReference type="PATRIC" id="fig|1196324.3.peg.3289"/>
<dbReference type="Proteomes" id="UP000004080">
    <property type="component" value="Unassembled WGS sequence"/>
</dbReference>
<dbReference type="AlphaFoldDB" id="I8UBK5"/>
<organism evidence="1 2">
    <name type="scientific">Fictibacillus macauensis ZFHKF-1</name>
    <dbReference type="NCBI Taxonomy" id="1196324"/>
    <lineage>
        <taxon>Bacteria</taxon>
        <taxon>Bacillati</taxon>
        <taxon>Bacillota</taxon>
        <taxon>Bacilli</taxon>
        <taxon>Bacillales</taxon>
        <taxon>Fictibacillaceae</taxon>
        <taxon>Fictibacillus</taxon>
    </lineage>
</organism>